<comment type="caution">
    <text evidence="1">The sequence shown here is derived from an EMBL/GenBank/DDBJ whole genome shotgun (WGS) entry which is preliminary data.</text>
</comment>
<reference evidence="1 2" key="1">
    <citation type="submission" date="2015-01" db="EMBL/GenBank/DDBJ databases">
        <title>Genome Assembly of Bacillus badius MTCC 1458.</title>
        <authorList>
            <person name="Verma A."/>
            <person name="Khatri I."/>
            <person name="Mual P."/>
            <person name="Subramanian S."/>
            <person name="Krishnamurthi S."/>
        </authorList>
    </citation>
    <scope>NUCLEOTIDE SEQUENCE [LARGE SCALE GENOMIC DNA]</scope>
    <source>
        <strain evidence="1 2">MTCC 1458</strain>
    </source>
</reference>
<organism evidence="1 2">
    <name type="scientific">Bacillus badius</name>
    <dbReference type="NCBI Taxonomy" id="1455"/>
    <lineage>
        <taxon>Bacteria</taxon>
        <taxon>Bacillati</taxon>
        <taxon>Bacillota</taxon>
        <taxon>Bacilli</taxon>
        <taxon>Bacillales</taxon>
        <taxon>Bacillaceae</taxon>
        <taxon>Pseudobacillus</taxon>
    </lineage>
</organism>
<sequence length="44" mass="4965">MTSSEKAEQFLLGRMRTIVSLGRRKAALSTARNLDHFVKNPVFS</sequence>
<proteinExistence type="predicted"/>
<gene>
    <name evidence="1" type="ORF">SD77_2094</name>
</gene>
<accession>A0ABR5AY23</accession>
<keyword evidence="2" id="KW-1185">Reference proteome</keyword>
<dbReference type="EMBL" id="JXLP01000002">
    <property type="protein sequence ID" value="KIL79640.1"/>
    <property type="molecule type" value="Genomic_DNA"/>
</dbReference>
<evidence type="ECO:0000313" key="2">
    <source>
        <dbReference type="Proteomes" id="UP000031982"/>
    </source>
</evidence>
<evidence type="ECO:0000313" key="1">
    <source>
        <dbReference type="EMBL" id="KIL79640.1"/>
    </source>
</evidence>
<dbReference type="Proteomes" id="UP000031982">
    <property type="component" value="Unassembled WGS sequence"/>
</dbReference>
<protein>
    <submittedName>
        <fullName evidence="1">Uncharacterized protein</fullName>
    </submittedName>
</protein>
<name>A0ABR5AY23_BACBA</name>